<dbReference type="OrthoDB" id="5907439at2759"/>
<dbReference type="EMBL" id="UZAH01038881">
    <property type="protein sequence ID" value="VDP54806.1"/>
    <property type="molecule type" value="Genomic_DNA"/>
</dbReference>
<reference evidence="4" key="2">
    <citation type="submission" date="2019-09" db="UniProtKB">
        <authorList>
            <consortium name="WormBaseParasite"/>
        </authorList>
    </citation>
    <scope>IDENTIFICATION</scope>
</reference>
<reference evidence="2 3" key="1">
    <citation type="submission" date="2018-11" db="EMBL/GenBank/DDBJ databases">
        <authorList>
            <consortium name="Pathogen Informatics"/>
        </authorList>
    </citation>
    <scope>NUCLEOTIDE SEQUENCE [LARGE SCALE GENOMIC DNA]</scope>
</reference>
<keyword evidence="3" id="KW-1185">Reference proteome</keyword>
<evidence type="ECO:0000313" key="2">
    <source>
        <dbReference type="EMBL" id="VDP54806.1"/>
    </source>
</evidence>
<evidence type="ECO:0000313" key="3">
    <source>
        <dbReference type="Proteomes" id="UP000050761"/>
    </source>
</evidence>
<dbReference type="AlphaFoldDB" id="A0A183GTC0"/>
<proteinExistence type="predicted"/>
<evidence type="ECO:0000313" key="4">
    <source>
        <dbReference type="WBParaSite" id="HPBE_0002594001-mRNA-1"/>
    </source>
</evidence>
<accession>A0A183GTC0</accession>
<dbReference type="WBParaSite" id="HPBE_0002594001-mRNA-1">
    <property type="protein sequence ID" value="HPBE_0002594001-mRNA-1"/>
    <property type="gene ID" value="HPBE_0002594001"/>
</dbReference>
<accession>A0A3P8IHJ3</accession>
<protein>
    <submittedName>
        <fullName evidence="4">TAZ-type domain-containing protein</fullName>
    </submittedName>
</protein>
<feature type="region of interest" description="Disordered" evidence="1">
    <location>
        <begin position="46"/>
        <end position="83"/>
    </location>
</feature>
<gene>
    <name evidence="2" type="ORF">HPBE_LOCUS25939</name>
</gene>
<organism evidence="3 4">
    <name type="scientific">Heligmosomoides polygyrus</name>
    <name type="common">Parasitic roundworm</name>
    <dbReference type="NCBI Taxonomy" id="6339"/>
    <lineage>
        <taxon>Eukaryota</taxon>
        <taxon>Metazoa</taxon>
        <taxon>Ecdysozoa</taxon>
        <taxon>Nematoda</taxon>
        <taxon>Chromadorea</taxon>
        <taxon>Rhabditida</taxon>
        <taxon>Rhabditina</taxon>
        <taxon>Rhabditomorpha</taxon>
        <taxon>Strongyloidea</taxon>
        <taxon>Heligmosomidae</taxon>
        <taxon>Heligmosomoides</taxon>
    </lineage>
</organism>
<feature type="compositionally biased region" description="Low complexity" evidence="1">
    <location>
        <begin position="61"/>
        <end position="82"/>
    </location>
</feature>
<sequence>MSSQHDYVFTNGYLKQRLTRALLISLSKLKTLHKLCEQSDPETIYKEHNGEGQQQPHRSSTVTTTPPTDEAAPPTDEATPVDNNATIHEPQATDKAQENAHQHYVSAPTEIEATLQRIEIMVDEINEQLTRIKAYDRYMEDRKRKLAPNETNMKSKKPKTTGAATANPTIKGTKRRCEKDSGPSKQSSPPEQGPSQIAAVPSKNCASCNGPHYFTACRSYFTLTQREERARALQKCIRCLKDAIHIATACPSTAACYHCKTAGRLADTFKHHATFCEHQFRM</sequence>
<feature type="region of interest" description="Disordered" evidence="1">
    <location>
        <begin position="143"/>
        <end position="198"/>
    </location>
</feature>
<feature type="compositionally biased region" description="Polar residues" evidence="1">
    <location>
        <begin position="183"/>
        <end position="195"/>
    </location>
</feature>
<feature type="compositionally biased region" description="Polar residues" evidence="1">
    <location>
        <begin position="51"/>
        <end position="60"/>
    </location>
</feature>
<name>A0A183GTC0_HELPZ</name>
<evidence type="ECO:0000256" key="1">
    <source>
        <dbReference type="SAM" id="MobiDB-lite"/>
    </source>
</evidence>
<dbReference type="Proteomes" id="UP000050761">
    <property type="component" value="Unassembled WGS sequence"/>
</dbReference>